<evidence type="ECO:0000256" key="3">
    <source>
        <dbReference type="ARBA" id="ARBA00023157"/>
    </source>
</evidence>
<feature type="compositionally biased region" description="Pro residues" evidence="4">
    <location>
        <begin position="382"/>
        <end position="391"/>
    </location>
</feature>
<dbReference type="InterPro" id="IPR011936">
    <property type="entry name" value="Myxo_disulph_rpt"/>
</dbReference>
<dbReference type="InterPro" id="IPR015919">
    <property type="entry name" value="Cadherin-like_sf"/>
</dbReference>
<dbReference type="GO" id="GO:0016020">
    <property type="term" value="C:membrane"/>
    <property type="evidence" value="ECO:0007669"/>
    <property type="project" value="InterPro"/>
</dbReference>
<dbReference type="InterPro" id="IPR013783">
    <property type="entry name" value="Ig-like_fold"/>
</dbReference>
<dbReference type="NCBIfam" id="TIGR02232">
    <property type="entry name" value="myxo_disulf_rpt"/>
    <property type="match status" value="5"/>
</dbReference>
<dbReference type="EMBL" id="PCWW01000002">
    <property type="protein sequence ID" value="PIR14086.1"/>
    <property type="molecule type" value="Genomic_DNA"/>
</dbReference>
<comment type="caution">
    <text evidence="5">The sequence shown here is derived from an EMBL/GenBank/DDBJ whole genome shotgun (WGS) entry which is preliminary data.</text>
</comment>
<proteinExistence type="predicted"/>
<name>A0A2M6KA86_9BACT</name>
<reference evidence="5 6" key="1">
    <citation type="submission" date="2017-09" db="EMBL/GenBank/DDBJ databases">
        <title>Depth-based differentiation of microbial function through sediment-hosted aquifers and enrichment of novel symbionts in the deep terrestrial subsurface.</title>
        <authorList>
            <person name="Probst A.J."/>
            <person name="Ladd B."/>
            <person name="Jarett J.K."/>
            <person name="Geller-Mcgrath D.E."/>
            <person name="Sieber C.M."/>
            <person name="Emerson J.B."/>
            <person name="Anantharaman K."/>
            <person name="Thomas B.C."/>
            <person name="Malmstrom R."/>
            <person name="Stieglmeier M."/>
            <person name="Klingl A."/>
            <person name="Woyke T."/>
            <person name="Ryan C.M."/>
            <person name="Banfield J.F."/>
        </authorList>
    </citation>
    <scope>NUCLEOTIDE SEQUENCE [LARGE SCALE GENOMIC DNA]</scope>
    <source>
        <strain evidence="5">CG11_big_fil_rev_8_21_14_0_20_39_10</strain>
    </source>
</reference>
<evidence type="ECO:0000313" key="5">
    <source>
        <dbReference type="EMBL" id="PIR14086.1"/>
    </source>
</evidence>
<dbReference type="Proteomes" id="UP000230869">
    <property type="component" value="Unassembled WGS sequence"/>
</dbReference>
<evidence type="ECO:0000256" key="4">
    <source>
        <dbReference type="SAM" id="MobiDB-lite"/>
    </source>
</evidence>
<evidence type="ECO:0000256" key="1">
    <source>
        <dbReference type="ARBA" id="ARBA00022729"/>
    </source>
</evidence>
<protein>
    <recommendedName>
        <fullName evidence="7">Cadherin domain-containing protein</fullName>
    </recommendedName>
</protein>
<organism evidence="5 6">
    <name type="scientific">Candidatus Falkowbacteria bacterium CG11_big_fil_rev_8_21_14_0_20_39_10</name>
    <dbReference type="NCBI Taxonomy" id="1974570"/>
    <lineage>
        <taxon>Bacteria</taxon>
        <taxon>Candidatus Falkowiibacteriota</taxon>
    </lineage>
</organism>
<evidence type="ECO:0008006" key="7">
    <source>
        <dbReference type="Google" id="ProtNLM"/>
    </source>
</evidence>
<keyword evidence="3" id="KW-1015">Disulfide bond</keyword>
<dbReference type="Pfam" id="PF05345">
    <property type="entry name" value="He_PIG"/>
    <property type="match status" value="2"/>
</dbReference>
<dbReference type="CDD" id="cd11304">
    <property type="entry name" value="Cadherin_repeat"/>
    <property type="match status" value="1"/>
</dbReference>
<gene>
    <name evidence="5" type="ORF">COV49_00085</name>
</gene>
<dbReference type="GO" id="GO:0005509">
    <property type="term" value="F:calcium ion binding"/>
    <property type="evidence" value="ECO:0007669"/>
    <property type="project" value="InterPro"/>
</dbReference>
<evidence type="ECO:0000256" key="2">
    <source>
        <dbReference type="ARBA" id="ARBA00022737"/>
    </source>
</evidence>
<accession>A0A2M6KA86</accession>
<keyword evidence="1" id="KW-0732">Signal</keyword>
<dbReference type="Gene3D" id="2.60.40.10">
    <property type="entry name" value="Immunoglobulins"/>
    <property type="match status" value="3"/>
</dbReference>
<dbReference type="Pfam" id="PF13948">
    <property type="entry name" value="DUF4215"/>
    <property type="match status" value="2"/>
</dbReference>
<sequence length="1188" mass="127424">MHNKYKQILLMSLFSLFLFAGQSFWVGLKFASTPSPSTSFPPVGWAGGTGPSVVSAASPDAIAIRIIPNSDHYSAERWYKEQGFLGSPQTLSVDGYEAIRDGRTVYVNAANIVGGALYTNIYLISYNQSAETATEDIFSQILSHWKFNTNISGVGNCGDSETACLSDADCPDNSYCSSPKAKITRDVKRLADLADMEIVLEEYYNSHDGQYPRLSAGTYLPGITVSTWPSWQETLAKELNQGSLPIDTINKLGDCGATNFDPITCWDEKGKMFADPEPGNDIFELPDNSRVYVYEINFANQVYTQNLCAVMESVYAQAASANACHSGTSSNTAPAFLGSNLPTAYSGESYIGYISAFDPDGDSLGWDLNTGLSMWNLWNSPPSSPAAPQSPPSLQSTNVSSQKAIRANQAGIAGNYEFEVIIDDGKLNGQATQGYNILTVNQNLPVIQAQDNKTAVIGHDLTYTVEAQEADSQYPLIFTVNGLPNGLSWQAAANQHDFTITGAPITETQTYNITAMCRDYYQGNSNTMTFNIMVINHPPVITSVPPSSPVVGCVDAYNYPIIAADPDNHTLEYLIQDPPNGLDINSGTGVITGLPVARANTFPIIATVRDQYYTYTNPATNAQTDQSFDIIVEDEAFNVNQVAVSDTTIYVFPSQVSDISRLYYQSPLTYFGNIQTTSQSPGSYSLSNYPGFLAVDANTGEIQGTPTNNANHPGTYNITVTATNNCAVSYSNNFTLTVLSNQWCGDSAIQTNFSEECDDGANGANTDQCTDQCTKTYCGDNIAQAPNGYNYTEECDDANSSNNDNCLNSCQNAGCGDGYLWSGHEACDDGNNIDGDGCNTISNNCQLICGDGRIDLSEACDDGNSSNSDQCKTDCTKTYCGDNIAQAPNGYNQNEQCDDGNSSNSDSCRSNCQNAICGDGYVWSGHEQCDDANTNNNDACLNSCQNAICGDGYVRSGVEQCDDGNSTNGDGCNTTTANCQHVCGDGHVDLGEQCDDGNTSDSDQCRNDCAFSYCGDGVIQAPNNAGQNEQCEGMDLEGKTCSNFGYNGGLLICSNCQISYSGCCNNECSGGSTRCVNSSTQQTCSDHNGDGCNEWGNNQSCNYGCGGSPGHCLNLTTYNPACYYGTHAIEYCSNGNASAFCSYKGAVTYYSWGYASTGSPVAICGTCCDNVNCDCYGFNYCQWISCLY</sequence>
<feature type="region of interest" description="Disordered" evidence="4">
    <location>
        <begin position="381"/>
        <end position="401"/>
    </location>
</feature>
<evidence type="ECO:0000313" key="6">
    <source>
        <dbReference type="Proteomes" id="UP000230869"/>
    </source>
</evidence>
<keyword evidence="2" id="KW-0677">Repeat</keyword>
<dbReference type="SUPFAM" id="SSF49313">
    <property type="entry name" value="Cadherin-like"/>
    <property type="match status" value="3"/>
</dbReference>
<dbReference type="AlphaFoldDB" id="A0A2M6KA86"/>